<name>A0A5M6CYG2_9BACT</name>
<dbReference type="SUPFAM" id="SSF53474">
    <property type="entry name" value="alpha/beta-Hydrolases"/>
    <property type="match status" value="1"/>
</dbReference>
<evidence type="ECO:0000313" key="4">
    <source>
        <dbReference type="EMBL" id="KAA5539460.1"/>
    </source>
</evidence>
<reference evidence="4 5" key="1">
    <citation type="submission" date="2019-08" db="EMBL/GenBank/DDBJ databases">
        <authorList>
            <person name="Dhanesh K."/>
            <person name="Kumar G."/>
            <person name="Sasikala C."/>
            <person name="Venkata Ramana C."/>
        </authorList>
    </citation>
    <scope>NUCLEOTIDE SEQUENCE [LARGE SCALE GENOMIC DNA]</scope>
    <source>
        <strain evidence="4 5">JC645</strain>
    </source>
</reference>
<evidence type="ECO:0000313" key="5">
    <source>
        <dbReference type="Proteomes" id="UP000324479"/>
    </source>
</evidence>
<accession>A0A5M6CYG2</accession>
<dbReference type="Pfam" id="PF20434">
    <property type="entry name" value="BD-FAE"/>
    <property type="match status" value="1"/>
</dbReference>
<dbReference type="Gene3D" id="3.40.50.1820">
    <property type="entry name" value="alpha/beta hydrolase"/>
    <property type="match status" value="1"/>
</dbReference>
<protein>
    <submittedName>
        <fullName evidence="4">Alpha/beta hydrolase</fullName>
    </submittedName>
</protein>
<evidence type="ECO:0000256" key="1">
    <source>
        <dbReference type="ARBA" id="ARBA00022801"/>
    </source>
</evidence>
<dbReference type="Proteomes" id="UP000324479">
    <property type="component" value="Unassembled WGS sequence"/>
</dbReference>
<feature type="compositionally biased region" description="Basic and acidic residues" evidence="2">
    <location>
        <begin position="71"/>
        <end position="88"/>
    </location>
</feature>
<dbReference type="InterPro" id="IPR002048">
    <property type="entry name" value="EF_hand_dom"/>
</dbReference>
<dbReference type="InterPro" id="IPR049492">
    <property type="entry name" value="BD-FAE-like_dom"/>
</dbReference>
<dbReference type="GO" id="GO:0005509">
    <property type="term" value="F:calcium ion binding"/>
    <property type="evidence" value="ECO:0007669"/>
    <property type="project" value="InterPro"/>
</dbReference>
<comment type="caution">
    <text evidence="4">The sequence shown here is derived from an EMBL/GenBank/DDBJ whole genome shotgun (WGS) entry which is preliminary data.</text>
</comment>
<feature type="domain" description="EF-hand" evidence="3">
    <location>
        <begin position="38"/>
        <end position="73"/>
    </location>
</feature>
<dbReference type="InterPro" id="IPR050300">
    <property type="entry name" value="GDXG_lipolytic_enzyme"/>
</dbReference>
<proteinExistence type="predicted"/>
<keyword evidence="5" id="KW-1185">Reference proteome</keyword>
<feature type="region of interest" description="Disordered" evidence="2">
    <location>
        <begin position="65"/>
        <end position="94"/>
    </location>
</feature>
<gene>
    <name evidence="4" type="ORF">FYK55_24310</name>
</gene>
<dbReference type="EMBL" id="VWOX01000019">
    <property type="protein sequence ID" value="KAA5539460.1"/>
    <property type="molecule type" value="Genomic_DNA"/>
</dbReference>
<dbReference type="InterPro" id="IPR029058">
    <property type="entry name" value="AB_hydrolase_fold"/>
</dbReference>
<dbReference type="PROSITE" id="PS50222">
    <property type="entry name" value="EF_HAND_2"/>
    <property type="match status" value="1"/>
</dbReference>
<dbReference type="AlphaFoldDB" id="A0A5M6CYG2"/>
<evidence type="ECO:0000259" key="3">
    <source>
        <dbReference type="PROSITE" id="PS50222"/>
    </source>
</evidence>
<dbReference type="GO" id="GO:0016787">
    <property type="term" value="F:hydrolase activity"/>
    <property type="evidence" value="ECO:0007669"/>
    <property type="project" value="UniProtKB-KW"/>
</dbReference>
<dbReference type="RefSeq" id="WP_150079235.1">
    <property type="nucleotide sequence ID" value="NZ_VWOX01000019.1"/>
</dbReference>
<evidence type="ECO:0000256" key="2">
    <source>
        <dbReference type="SAM" id="MobiDB-lite"/>
    </source>
</evidence>
<dbReference type="PANTHER" id="PTHR48081">
    <property type="entry name" value="AB HYDROLASE SUPERFAMILY PROTEIN C4A8.06C"/>
    <property type="match status" value="1"/>
</dbReference>
<keyword evidence="1 4" id="KW-0378">Hydrolase</keyword>
<sequence>MTRSPARVVSLVFLALFLLVDHDRIIGQDDRPREPREARLEQLRKRFPDADANQDGQLTAEEAQAFRKSRRQNDATQKRPRQRPEPTHGDVAYGPHERNVLDLYLADSKMPTPLIVYIHGGGFVGGDKDSVSPGMIQAAHENNISVAALHYRFVDGEEILFPVPQHDCARAIQFLRQNADRWNLDPQDFACYGGSAGAGISMWLGFHDDLADPKSDDPMAQQSTRIDAIGTMGGQGTYDPIEIKNLVGGRAWEHPSIFKVYGVKSAEAALHPTPEMKKLYDEASAITHLSKDDPPLYMIYSEPDIVPPADSRPGQFIHHPNFGKQLKAAMDKLGIENVYVHTDDAKGRDPQMEMFEFFRKHFQED</sequence>
<organism evidence="4 5">
    <name type="scientific">Roseiconus nitratireducens</name>
    <dbReference type="NCBI Taxonomy" id="2605748"/>
    <lineage>
        <taxon>Bacteria</taxon>
        <taxon>Pseudomonadati</taxon>
        <taxon>Planctomycetota</taxon>
        <taxon>Planctomycetia</taxon>
        <taxon>Pirellulales</taxon>
        <taxon>Pirellulaceae</taxon>
        <taxon>Roseiconus</taxon>
    </lineage>
</organism>